<dbReference type="GO" id="GO:0000444">
    <property type="term" value="C:MIS12/MIND type complex"/>
    <property type="evidence" value="ECO:0007669"/>
    <property type="project" value="TreeGrafter"/>
</dbReference>
<dbReference type="Proteomes" id="UP000799439">
    <property type="component" value="Unassembled WGS sequence"/>
</dbReference>
<protein>
    <submittedName>
        <fullName evidence="2">Uncharacterized protein</fullName>
    </submittedName>
</protein>
<evidence type="ECO:0000256" key="1">
    <source>
        <dbReference type="SAM" id="MobiDB-lite"/>
    </source>
</evidence>
<dbReference type="OrthoDB" id="2135762at2759"/>
<dbReference type="Pfam" id="PF08641">
    <property type="entry name" value="Mis14"/>
    <property type="match status" value="1"/>
</dbReference>
<evidence type="ECO:0000313" key="3">
    <source>
        <dbReference type="Proteomes" id="UP000799439"/>
    </source>
</evidence>
<keyword evidence="3" id="KW-1185">Reference proteome</keyword>
<gene>
    <name evidence="2" type="ORF">K461DRAFT_310025</name>
</gene>
<evidence type="ECO:0000313" key="2">
    <source>
        <dbReference type="EMBL" id="KAF2158053.1"/>
    </source>
</evidence>
<comment type="caution">
    <text evidence="2">The sequence shown here is derived from an EMBL/GenBank/DDBJ whole genome shotgun (WGS) entry which is preliminary data.</text>
</comment>
<dbReference type="AlphaFoldDB" id="A0A9P4MM93"/>
<dbReference type="PANTHER" id="PTHR31749:SF3">
    <property type="entry name" value="KINETOCHORE-ASSOCIATED PROTEIN NSL1 HOMOLOG"/>
    <property type="match status" value="1"/>
</dbReference>
<name>A0A9P4MM93_9PEZI</name>
<sequence length="231" mass="25540">MDSTHRKIELQSPADLQHIVSGASRAARAKIDLHFPPRPAATATDADAPDQPPLESGGDDDDPLRKRVEALVQEFLERTFSGVRGNVSVNGMEGAEMERELGEVGGVGEETEPFDHLLARRVQNVSSQIEALTLQLASMRRDVPGRTAESYTKTLDGEEERWRVEMERGLEGDLRRVGEVELRVEGLEDVEGMRRSWDDGTRRLVEVKEGVGGVQARLERAREAVAYLASA</sequence>
<dbReference type="InterPro" id="IPR013950">
    <property type="entry name" value="Mis14/Nsl1"/>
</dbReference>
<feature type="region of interest" description="Disordered" evidence="1">
    <location>
        <begin position="30"/>
        <end position="64"/>
    </location>
</feature>
<proteinExistence type="predicted"/>
<dbReference type="PANTHER" id="PTHR31749">
    <property type="entry name" value="KINETOCHORE-ASSOCIATED PROTEIN NSL1 HOMOLOG"/>
    <property type="match status" value="1"/>
</dbReference>
<accession>A0A9P4MM93</accession>
<reference evidence="2" key="1">
    <citation type="journal article" date="2020" name="Stud. Mycol.">
        <title>101 Dothideomycetes genomes: a test case for predicting lifestyles and emergence of pathogens.</title>
        <authorList>
            <person name="Haridas S."/>
            <person name="Albert R."/>
            <person name="Binder M."/>
            <person name="Bloem J."/>
            <person name="Labutti K."/>
            <person name="Salamov A."/>
            <person name="Andreopoulos B."/>
            <person name="Baker S."/>
            <person name="Barry K."/>
            <person name="Bills G."/>
            <person name="Bluhm B."/>
            <person name="Cannon C."/>
            <person name="Castanera R."/>
            <person name="Culley D."/>
            <person name="Daum C."/>
            <person name="Ezra D."/>
            <person name="Gonzalez J."/>
            <person name="Henrissat B."/>
            <person name="Kuo A."/>
            <person name="Liang C."/>
            <person name="Lipzen A."/>
            <person name="Lutzoni F."/>
            <person name="Magnuson J."/>
            <person name="Mondo S."/>
            <person name="Nolan M."/>
            <person name="Ohm R."/>
            <person name="Pangilinan J."/>
            <person name="Park H.-J."/>
            <person name="Ramirez L."/>
            <person name="Alfaro M."/>
            <person name="Sun H."/>
            <person name="Tritt A."/>
            <person name="Yoshinaga Y."/>
            <person name="Zwiers L.-H."/>
            <person name="Turgeon B."/>
            <person name="Goodwin S."/>
            <person name="Spatafora J."/>
            <person name="Crous P."/>
            <person name="Grigoriev I."/>
        </authorList>
    </citation>
    <scope>NUCLEOTIDE SEQUENCE</scope>
    <source>
        <strain evidence="2">CBS 260.36</strain>
    </source>
</reference>
<dbReference type="GO" id="GO:0000070">
    <property type="term" value="P:mitotic sister chromatid segregation"/>
    <property type="evidence" value="ECO:0007669"/>
    <property type="project" value="InterPro"/>
</dbReference>
<organism evidence="2 3">
    <name type="scientific">Myriangium duriaei CBS 260.36</name>
    <dbReference type="NCBI Taxonomy" id="1168546"/>
    <lineage>
        <taxon>Eukaryota</taxon>
        <taxon>Fungi</taxon>
        <taxon>Dikarya</taxon>
        <taxon>Ascomycota</taxon>
        <taxon>Pezizomycotina</taxon>
        <taxon>Dothideomycetes</taxon>
        <taxon>Dothideomycetidae</taxon>
        <taxon>Myriangiales</taxon>
        <taxon>Myriangiaceae</taxon>
        <taxon>Myriangium</taxon>
    </lineage>
</organism>
<dbReference type="EMBL" id="ML996081">
    <property type="protein sequence ID" value="KAF2158053.1"/>
    <property type="molecule type" value="Genomic_DNA"/>
</dbReference>